<evidence type="ECO:0000313" key="3">
    <source>
        <dbReference type="Proteomes" id="UP001154312"/>
    </source>
</evidence>
<reference evidence="2" key="1">
    <citation type="submission" date="2022-02" db="EMBL/GenBank/DDBJ databases">
        <authorList>
            <person name="Leng L."/>
        </authorList>
    </citation>
    <scope>NUCLEOTIDE SEQUENCE</scope>
    <source>
        <strain evidence="2">JI</strain>
    </source>
</reference>
<dbReference type="Proteomes" id="UP001154312">
    <property type="component" value="Unassembled WGS sequence"/>
</dbReference>
<sequence length="50" mass="5660">MFLALPFFKSNSNNNPILGDNGLIILTVLFVIALSVAFLYYISKRKLLKK</sequence>
<evidence type="ECO:0000256" key="1">
    <source>
        <dbReference type="SAM" id="Phobius"/>
    </source>
</evidence>
<keyword evidence="1" id="KW-1133">Transmembrane helix</keyword>
<protein>
    <submittedName>
        <fullName evidence="2">Uncharacterized protein</fullName>
    </submittedName>
</protein>
<proteinExistence type="predicted"/>
<comment type="caution">
    <text evidence="2">The sequence shown here is derived from an EMBL/GenBank/DDBJ whole genome shotgun (WGS) entry which is preliminary data.</text>
</comment>
<keyword evidence="1" id="KW-0812">Transmembrane</keyword>
<accession>A0A9X4H4T4</accession>
<dbReference type="AlphaFoldDB" id="A0A9X4H4T4"/>
<name>A0A9X4H4T4_9FIRM</name>
<gene>
    <name evidence="2" type="ORF">L7E55_03900</name>
</gene>
<dbReference type="RefSeq" id="WP_277442743.1">
    <property type="nucleotide sequence ID" value="NZ_JAKOAV010000005.1"/>
</dbReference>
<evidence type="ECO:0000313" key="2">
    <source>
        <dbReference type="EMBL" id="MDF9407508.1"/>
    </source>
</evidence>
<dbReference type="EMBL" id="JAKOAV010000005">
    <property type="protein sequence ID" value="MDF9407508.1"/>
    <property type="molecule type" value="Genomic_DNA"/>
</dbReference>
<feature type="transmembrane region" description="Helical" evidence="1">
    <location>
        <begin position="22"/>
        <end position="42"/>
    </location>
</feature>
<keyword evidence="1" id="KW-0472">Membrane</keyword>
<keyword evidence="3" id="KW-1185">Reference proteome</keyword>
<organism evidence="2 3">
    <name type="scientific">Pelotomaculum isophthalicicum JI</name>
    <dbReference type="NCBI Taxonomy" id="947010"/>
    <lineage>
        <taxon>Bacteria</taxon>
        <taxon>Bacillati</taxon>
        <taxon>Bacillota</taxon>
        <taxon>Clostridia</taxon>
        <taxon>Eubacteriales</taxon>
        <taxon>Desulfotomaculaceae</taxon>
        <taxon>Pelotomaculum</taxon>
    </lineage>
</organism>